<dbReference type="PANTHER" id="PTHR46579">
    <property type="entry name" value="F5/8 TYPE C DOMAIN-CONTAINING PROTEIN-RELATED"/>
    <property type="match status" value="1"/>
</dbReference>
<dbReference type="KEGG" id="nvi:107981581"/>
<dbReference type="GeneID" id="107981581"/>
<dbReference type="AlphaFoldDB" id="A0A7M7ITE7"/>
<dbReference type="Proteomes" id="UP000002358">
    <property type="component" value="Unassembled WGS sequence"/>
</dbReference>
<protein>
    <submittedName>
        <fullName evidence="1">Uncharacterized protein</fullName>
    </submittedName>
</protein>
<sequence length="314" mass="36792">MWPVQLRLNELSLMDNANNVILCGFLLVKKEPSSKLMNLYLKTVLVENIKKLSSTGLIYNDEGKNIKFKMFLLLVTVDSKARPVIQSRLQFNAYYGCSWCYARGEYTNTMRYTFKFSDSKIRTDASHIQDLRKVMDYNLKNFNDVKGLCILMQQPNFDPVWGFPIDILHCVCLGVTKQFWDNWTQTNSPFYINNNKQKIANKKLLNFQSPSEIHRSCRPFGPRIKKKGSEWLSWLLFFSIICLQNILPDEDLCHFSILVKYVYTLSKKKTITEEECLNCHRELLTFIGQCELYYGINFMTFNVHSLLHLAYSVK</sequence>
<dbReference type="RefSeq" id="XP_016843188.1">
    <property type="nucleotide sequence ID" value="XM_016987699.3"/>
</dbReference>
<evidence type="ECO:0000313" key="1">
    <source>
        <dbReference type="EnsemblMetazoa" id="XP_016843188"/>
    </source>
</evidence>
<keyword evidence="2" id="KW-1185">Reference proteome</keyword>
<name>A0A7M7ITE7_NASVI</name>
<evidence type="ECO:0000313" key="2">
    <source>
        <dbReference type="Proteomes" id="UP000002358"/>
    </source>
</evidence>
<proteinExistence type="predicted"/>
<accession>A0A7M7ITE7</accession>
<organism evidence="1 2">
    <name type="scientific">Nasonia vitripennis</name>
    <name type="common">Parasitic wasp</name>
    <dbReference type="NCBI Taxonomy" id="7425"/>
    <lineage>
        <taxon>Eukaryota</taxon>
        <taxon>Metazoa</taxon>
        <taxon>Ecdysozoa</taxon>
        <taxon>Arthropoda</taxon>
        <taxon>Hexapoda</taxon>
        <taxon>Insecta</taxon>
        <taxon>Pterygota</taxon>
        <taxon>Neoptera</taxon>
        <taxon>Endopterygota</taxon>
        <taxon>Hymenoptera</taxon>
        <taxon>Apocrita</taxon>
        <taxon>Proctotrupomorpha</taxon>
        <taxon>Chalcidoidea</taxon>
        <taxon>Pteromalidae</taxon>
        <taxon>Pteromalinae</taxon>
        <taxon>Nasonia</taxon>
    </lineage>
</organism>
<dbReference type="InParanoid" id="A0A7M7ITE7"/>
<dbReference type="EnsemblMetazoa" id="XM_016987699">
    <property type="protein sequence ID" value="XP_016843188"/>
    <property type="gene ID" value="LOC107981581"/>
</dbReference>
<reference evidence="1" key="1">
    <citation type="submission" date="2021-01" db="UniProtKB">
        <authorList>
            <consortium name="EnsemblMetazoa"/>
        </authorList>
    </citation>
    <scope>IDENTIFICATION</scope>
</reference>
<dbReference type="OrthoDB" id="6022652at2759"/>
<dbReference type="PANTHER" id="PTHR46579:SF1">
    <property type="entry name" value="F5_8 TYPE C DOMAIN-CONTAINING PROTEIN"/>
    <property type="match status" value="1"/>
</dbReference>